<dbReference type="EMBL" id="JAAVMX010000008">
    <property type="protein sequence ID" value="KAF4505755.1"/>
    <property type="molecule type" value="Genomic_DNA"/>
</dbReference>
<proteinExistence type="predicted"/>
<reference evidence="1 2" key="1">
    <citation type="journal article" date="2020" name="Genome Biol. Evol.">
        <title>A new high-quality draft genome assembly of the Chinese cordyceps Ophiocordyceps sinensis.</title>
        <authorList>
            <person name="Shu R."/>
            <person name="Zhang J."/>
            <person name="Meng Q."/>
            <person name="Zhang H."/>
            <person name="Zhou G."/>
            <person name="Li M."/>
            <person name="Wu P."/>
            <person name="Zhao Y."/>
            <person name="Chen C."/>
            <person name="Qin Q."/>
        </authorList>
    </citation>
    <scope>NUCLEOTIDE SEQUENCE [LARGE SCALE GENOMIC DNA]</scope>
    <source>
        <strain evidence="1 2">IOZ07</strain>
    </source>
</reference>
<organism evidence="1 2">
    <name type="scientific">Ophiocordyceps sinensis</name>
    <dbReference type="NCBI Taxonomy" id="72228"/>
    <lineage>
        <taxon>Eukaryota</taxon>
        <taxon>Fungi</taxon>
        <taxon>Dikarya</taxon>
        <taxon>Ascomycota</taxon>
        <taxon>Pezizomycotina</taxon>
        <taxon>Sordariomycetes</taxon>
        <taxon>Hypocreomycetidae</taxon>
        <taxon>Hypocreales</taxon>
        <taxon>Ophiocordycipitaceae</taxon>
        <taxon>Ophiocordyceps</taxon>
    </lineage>
</organism>
<protein>
    <submittedName>
        <fullName evidence="1">Uncharacterized protein</fullName>
    </submittedName>
</protein>
<dbReference type="AlphaFoldDB" id="A0A8H4LUE6"/>
<gene>
    <name evidence="1" type="ORF">G6O67_007671</name>
</gene>
<comment type="caution">
    <text evidence="1">The sequence shown here is derived from an EMBL/GenBank/DDBJ whole genome shotgun (WGS) entry which is preliminary data.</text>
</comment>
<dbReference type="Proteomes" id="UP000557566">
    <property type="component" value="Unassembled WGS sequence"/>
</dbReference>
<evidence type="ECO:0000313" key="1">
    <source>
        <dbReference type="EMBL" id="KAF4505755.1"/>
    </source>
</evidence>
<name>A0A8H4LUE6_9HYPO</name>
<accession>A0A8H4LUE6</accession>
<evidence type="ECO:0000313" key="2">
    <source>
        <dbReference type="Proteomes" id="UP000557566"/>
    </source>
</evidence>
<keyword evidence="2" id="KW-1185">Reference proteome</keyword>
<sequence length="160" mass="17549">MAPSSLGHSMEGTLARQHGLLSSRPTRPFLLLASQFPCSRLQNPIVGKGDVEKPVSRPARAASIHSISSGLRDPPLGRVPRCCTAQHVAHVRLLGSRLPSAEQRWCQTGPAKGGDQHHREFPPPQQVHVPPRRVLRAQTQYCVADLGRKFCVARPLHAEM</sequence>